<reference evidence="2 3" key="1">
    <citation type="submission" date="2024-06" db="EMBL/GenBank/DDBJ databases">
        <title>The Natural Products Discovery Center: Release of the First 8490 Sequenced Strains for Exploring Actinobacteria Biosynthetic Diversity.</title>
        <authorList>
            <person name="Kalkreuter E."/>
            <person name="Kautsar S.A."/>
            <person name="Yang D."/>
            <person name="Bader C.D."/>
            <person name="Teijaro C.N."/>
            <person name="Fluegel L."/>
            <person name="Davis C.M."/>
            <person name="Simpson J.R."/>
            <person name="Lauterbach L."/>
            <person name="Steele A.D."/>
            <person name="Gui C."/>
            <person name="Meng S."/>
            <person name="Li G."/>
            <person name="Viehrig K."/>
            <person name="Ye F."/>
            <person name="Su P."/>
            <person name="Kiefer A.F."/>
            <person name="Nichols A."/>
            <person name="Cepeda A.J."/>
            <person name="Yan W."/>
            <person name="Fan B."/>
            <person name="Jiang Y."/>
            <person name="Adhikari A."/>
            <person name="Zheng C.-J."/>
            <person name="Schuster L."/>
            <person name="Cowan T.M."/>
            <person name="Smanski M.J."/>
            <person name="Chevrette M.G."/>
            <person name="De Carvalho L.P.S."/>
            <person name="Shen B."/>
        </authorList>
    </citation>
    <scope>NUCLEOTIDE SEQUENCE [LARGE SCALE GENOMIC DNA]</scope>
    <source>
        <strain evidence="2 3">NPDC045705</strain>
    </source>
</reference>
<dbReference type="InterPro" id="IPR029058">
    <property type="entry name" value="AB_hydrolase_fold"/>
</dbReference>
<dbReference type="Proteomes" id="UP001551210">
    <property type="component" value="Unassembled WGS sequence"/>
</dbReference>
<dbReference type="SUPFAM" id="SSF53474">
    <property type="entry name" value="alpha/beta-Hydrolases"/>
    <property type="match status" value="1"/>
</dbReference>
<sequence length="120" mass="12282">AGGPESPAPPPGNWGARRGGAARWGGGGPPGSPVAAVVSRGGRPDLAGDRLAGVRAPTLLVVGGRDALVLDLNRRAGSLLRCENRLAVVEGATHLFEEPGALEEVAELATSWFTGHFRDQ</sequence>
<organism evidence="2 3">
    <name type="scientific">Streptomyces exfoliatus</name>
    <name type="common">Streptomyces hydrogenans</name>
    <dbReference type="NCBI Taxonomy" id="1905"/>
    <lineage>
        <taxon>Bacteria</taxon>
        <taxon>Bacillati</taxon>
        <taxon>Actinomycetota</taxon>
        <taxon>Actinomycetes</taxon>
        <taxon>Kitasatosporales</taxon>
        <taxon>Streptomycetaceae</taxon>
        <taxon>Streptomyces</taxon>
    </lineage>
</organism>
<feature type="non-terminal residue" evidence="2">
    <location>
        <position position="1"/>
    </location>
</feature>
<evidence type="ECO:0000256" key="1">
    <source>
        <dbReference type="SAM" id="MobiDB-lite"/>
    </source>
</evidence>
<feature type="region of interest" description="Disordered" evidence="1">
    <location>
        <begin position="1"/>
        <end position="41"/>
    </location>
</feature>
<gene>
    <name evidence="2" type="ORF">AB0A76_35665</name>
</gene>
<proteinExistence type="predicted"/>
<protein>
    <submittedName>
        <fullName evidence="2">Phosphoribosyltransferase</fullName>
    </submittedName>
</protein>
<evidence type="ECO:0000313" key="2">
    <source>
        <dbReference type="EMBL" id="MEU7298467.1"/>
    </source>
</evidence>
<dbReference type="GO" id="GO:0016757">
    <property type="term" value="F:glycosyltransferase activity"/>
    <property type="evidence" value="ECO:0007669"/>
    <property type="project" value="UniProtKB-KW"/>
</dbReference>
<evidence type="ECO:0000313" key="3">
    <source>
        <dbReference type="Proteomes" id="UP001551210"/>
    </source>
</evidence>
<comment type="caution">
    <text evidence="2">The sequence shown here is derived from an EMBL/GenBank/DDBJ whole genome shotgun (WGS) entry which is preliminary data.</text>
</comment>
<keyword evidence="3" id="KW-1185">Reference proteome</keyword>
<accession>A0ABV3D7L1</accession>
<name>A0ABV3D7L1_STREX</name>
<feature type="compositionally biased region" description="Pro residues" evidence="1">
    <location>
        <begin position="1"/>
        <end position="12"/>
    </location>
</feature>
<keyword evidence="2" id="KW-0808">Transferase</keyword>
<dbReference type="EMBL" id="JBEZAM010000126">
    <property type="protein sequence ID" value="MEU7298467.1"/>
    <property type="molecule type" value="Genomic_DNA"/>
</dbReference>
<keyword evidence="2" id="KW-0328">Glycosyltransferase</keyword>
<dbReference type="Gene3D" id="3.40.50.1820">
    <property type="entry name" value="alpha/beta hydrolase"/>
    <property type="match status" value="1"/>
</dbReference>